<dbReference type="Gene3D" id="3.40.109.10">
    <property type="entry name" value="NADH Oxidase"/>
    <property type="match status" value="1"/>
</dbReference>
<dbReference type="EMBL" id="JAZDUF010000003">
    <property type="protein sequence ID" value="MEE3851321.1"/>
    <property type="molecule type" value="Genomic_DNA"/>
</dbReference>
<dbReference type="Gene3D" id="3.40.50.720">
    <property type="entry name" value="NAD(P)-binding Rossmann-like Domain"/>
    <property type="match status" value="1"/>
</dbReference>
<dbReference type="InterPro" id="IPR045886">
    <property type="entry name" value="ThiF/MoeB/HesA"/>
</dbReference>
<feature type="domain" description="THIF-type NAD/FAD binding fold" evidence="1">
    <location>
        <begin position="84"/>
        <end position="241"/>
    </location>
</feature>
<evidence type="ECO:0000259" key="1">
    <source>
        <dbReference type="Pfam" id="PF00899"/>
    </source>
</evidence>
<protein>
    <submittedName>
        <fullName evidence="2">Rv1355c family protein</fullName>
    </submittedName>
</protein>
<dbReference type="InterPro" id="IPR000415">
    <property type="entry name" value="Nitroreductase-like"/>
</dbReference>
<proteinExistence type="predicted"/>
<organism evidence="2 3">
    <name type="scientific">Gordonia sesuvii</name>
    <dbReference type="NCBI Taxonomy" id="3116777"/>
    <lineage>
        <taxon>Bacteria</taxon>
        <taxon>Bacillati</taxon>
        <taxon>Actinomycetota</taxon>
        <taxon>Actinomycetes</taxon>
        <taxon>Mycobacteriales</taxon>
        <taxon>Gordoniaceae</taxon>
        <taxon>Gordonia</taxon>
    </lineage>
</organism>
<evidence type="ECO:0000313" key="3">
    <source>
        <dbReference type="Proteomes" id="UP001347146"/>
    </source>
</evidence>
<reference evidence="2 3" key="1">
    <citation type="submission" date="2024-01" db="EMBL/GenBank/DDBJ databases">
        <title>Draft genome sequence of Gordonia sp. LSe1-13.</title>
        <authorList>
            <person name="Suphannarot A."/>
            <person name="Mingma R."/>
        </authorList>
    </citation>
    <scope>NUCLEOTIDE SEQUENCE [LARGE SCALE GENOMIC DNA]</scope>
    <source>
        <strain evidence="2 3">LSe1-13</strain>
    </source>
</reference>
<keyword evidence="3" id="KW-1185">Reference proteome</keyword>
<dbReference type="SUPFAM" id="SSF69572">
    <property type="entry name" value="Activating enzymes of the ubiquitin-like proteins"/>
    <property type="match status" value="1"/>
</dbReference>
<gene>
    <name evidence="2" type="ORF">VZC37_13330</name>
</gene>
<name>A0ABU7MDX9_9ACTN</name>
<dbReference type="RefSeq" id="WP_330433033.1">
    <property type="nucleotide sequence ID" value="NZ_JAZDUF010000003.1"/>
</dbReference>
<evidence type="ECO:0000313" key="2">
    <source>
        <dbReference type="EMBL" id="MEE3851321.1"/>
    </source>
</evidence>
<dbReference type="PANTHER" id="PTHR43267">
    <property type="entry name" value="TRNA THREONYLCARBAMOYLADENOSINE DEHYDRATASE"/>
    <property type="match status" value="1"/>
</dbReference>
<dbReference type="CDD" id="cd01483">
    <property type="entry name" value="E1_enzyme_family"/>
    <property type="match status" value="1"/>
</dbReference>
<dbReference type="InterPro" id="IPR000594">
    <property type="entry name" value="ThiF_NAD_FAD-bd"/>
</dbReference>
<dbReference type="Proteomes" id="UP001347146">
    <property type="component" value="Unassembled WGS sequence"/>
</dbReference>
<comment type="caution">
    <text evidence="2">The sequence shown here is derived from an EMBL/GenBank/DDBJ whole genome shotgun (WGS) entry which is preliminary data.</text>
</comment>
<dbReference type="InterPro" id="IPR035985">
    <property type="entry name" value="Ubiquitin-activating_enz"/>
</dbReference>
<dbReference type="Pfam" id="PF00899">
    <property type="entry name" value="ThiF"/>
    <property type="match status" value="1"/>
</dbReference>
<accession>A0ABU7MDX9</accession>
<dbReference type="SUPFAM" id="SSF55469">
    <property type="entry name" value="FMN-dependent nitroreductase-like"/>
    <property type="match status" value="2"/>
</dbReference>
<dbReference type="NCBIfam" id="NF005901">
    <property type="entry name" value="PRK07877.1"/>
    <property type="match status" value="1"/>
</dbReference>
<sequence length="705" mass="75722">MQNPDGAVATIYTGDTVPADLLSDPTVSVLDITESSAAAFAGLLQRSLNDLFDEPPRYAHFPWRRTLVRIPGPDAYRRLRLDRNRHKMTLADLDRAARLRIGIVGLSVGHSIALTLALEGLGGELRLADFDTLELTNMNRVPSSVTDVDTNKSVIAARRIAEIDPYVRTFCFTDGITSENIDDFIDGLDLVIEECDSFDVKVLVRDRCRELGIPVVMETSDGGTLDVERFDLEPQRPLFHGLVGDLRAADLRGLDRAATTPLAVKVLEPAKVTAAMAASALELGQTVTAWPQLGGDVLLGGATVAAAVRRFVQGRPLPSGRVRFDRDAWLDGLIDPAAPQTTSADRPAAVATSATDSPVVESMSVPDLMAYAASWAPSAGNQQPWQIHTDEHSVTIALDPTRTSILDVDHRASAVAVGAAAYNARVAAASRGLSTQTQVVGAGDRLGVRITLDPNDSAADVTPAIMDLSAILERHTHRGRGDASPISAADAERVATAADTDHTRAIVLTDRADIERYAAIAAHSDRIRFLTPELHREMFAELTDIPDDPTGIDVESLALPPAMKGMLDVLARADVMALLDQWDAGEALGADAAARVMSSSALVILVQDSDDLAAYVNSGQLVQQVWVIAESLGFAVHPVTPTFLYATDDTTVRGLSFRHGDDLVGLRRSMLAAWPIRDGEVPTIVLRLSRTDETPARSRREPAGR</sequence>
<dbReference type="PANTHER" id="PTHR43267:SF3">
    <property type="entry name" value="THIF PROTEIN"/>
    <property type="match status" value="1"/>
</dbReference>